<feature type="domain" description="Alpha/beta hydrolase fold-3" evidence="2">
    <location>
        <begin position="85"/>
        <end position="281"/>
    </location>
</feature>
<evidence type="ECO:0000313" key="3">
    <source>
        <dbReference type="EMBL" id="TCO40546.1"/>
    </source>
</evidence>
<dbReference type="PANTHER" id="PTHR48081:SF8">
    <property type="entry name" value="ALPHA_BETA HYDROLASE FOLD-3 DOMAIN-CONTAINING PROTEIN-RELATED"/>
    <property type="match status" value="1"/>
</dbReference>
<accession>A0A4R2I968</accession>
<protein>
    <submittedName>
        <fullName evidence="3">Acetyl esterase</fullName>
    </submittedName>
</protein>
<dbReference type="RefSeq" id="WP_132156734.1">
    <property type="nucleotide sequence ID" value="NZ_SLWR01000017.1"/>
</dbReference>
<dbReference type="Proteomes" id="UP000295573">
    <property type="component" value="Unassembled WGS sequence"/>
</dbReference>
<keyword evidence="1" id="KW-0378">Hydrolase</keyword>
<name>A0A4R2I968_9ACTN</name>
<evidence type="ECO:0000259" key="2">
    <source>
        <dbReference type="Pfam" id="PF07859"/>
    </source>
</evidence>
<dbReference type="Pfam" id="PF07859">
    <property type="entry name" value="Abhydrolase_3"/>
    <property type="match status" value="1"/>
</dbReference>
<organism evidence="3 4">
    <name type="scientific">Kribbella antiqua</name>
    <dbReference type="NCBI Taxonomy" id="2512217"/>
    <lineage>
        <taxon>Bacteria</taxon>
        <taxon>Bacillati</taxon>
        <taxon>Actinomycetota</taxon>
        <taxon>Actinomycetes</taxon>
        <taxon>Propionibacteriales</taxon>
        <taxon>Kribbellaceae</taxon>
        <taxon>Kribbella</taxon>
    </lineage>
</organism>
<dbReference type="Gene3D" id="3.40.50.1820">
    <property type="entry name" value="alpha/beta hydrolase"/>
    <property type="match status" value="1"/>
</dbReference>
<dbReference type="InterPro" id="IPR050300">
    <property type="entry name" value="GDXG_lipolytic_enzyme"/>
</dbReference>
<keyword evidence="4" id="KW-1185">Reference proteome</keyword>
<dbReference type="AlphaFoldDB" id="A0A4R2I968"/>
<dbReference type="SUPFAM" id="SSF53474">
    <property type="entry name" value="alpha/beta-Hydrolases"/>
    <property type="match status" value="1"/>
</dbReference>
<sequence>MNTIDLPGFKHETDALLAHFAAQPEGPDLGPYQALLLDRKELPDPELAGECNPQTRQEDLTIPLPGRSLQARLYRPHTEEPRPIVLWLHGGGFIGGDLRDIEYAASGIAAGGNVIVVSLNYRLAPENPYPAGLHDVRDTLEWLRTAKLGGDGTIVVGGQSAGAALAAGACLLARDEGRPLPDRQILCYPCLDLDQDTESYRLFDGTFLSIAPGRWSSRQYFPEGELPAAAVPLRAESLKGLPPALILAAGRDPLRDDARNYAARLEEARLVEYAHTMHAFLNFPAVLSAARHAIDLIAAELLSAPRSSGGGWAVRPARLSPALRGLSGV</sequence>
<evidence type="ECO:0000313" key="4">
    <source>
        <dbReference type="Proteomes" id="UP000295573"/>
    </source>
</evidence>
<comment type="caution">
    <text evidence="3">The sequence shown here is derived from an EMBL/GenBank/DDBJ whole genome shotgun (WGS) entry which is preliminary data.</text>
</comment>
<dbReference type="GO" id="GO:0016787">
    <property type="term" value="F:hydrolase activity"/>
    <property type="evidence" value="ECO:0007669"/>
    <property type="project" value="UniProtKB-KW"/>
</dbReference>
<dbReference type="InterPro" id="IPR029058">
    <property type="entry name" value="AB_hydrolase_fold"/>
</dbReference>
<dbReference type="PANTHER" id="PTHR48081">
    <property type="entry name" value="AB HYDROLASE SUPERFAMILY PROTEIN C4A8.06C"/>
    <property type="match status" value="1"/>
</dbReference>
<proteinExistence type="predicted"/>
<evidence type="ECO:0000256" key="1">
    <source>
        <dbReference type="ARBA" id="ARBA00022801"/>
    </source>
</evidence>
<gene>
    <name evidence="3" type="ORF">EV646_11787</name>
</gene>
<reference evidence="3 4" key="1">
    <citation type="journal article" date="2015" name="Stand. Genomic Sci.">
        <title>Genomic Encyclopedia of Bacterial and Archaeal Type Strains, Phase III: the genomes of soil and plant-associated and newly described type strains.</title>
        <authorList>
            <person name="Whitman W.B."/>
            <person name="Woyke T."/>
            <person name="Klenk H.P."/>
            <person name="Zhou Y."/>
            <person name="Lilburn T.G."/>
            <person name="Beck B.J."/>
            <person name="De Vos P."/>
            <person name="Vandamme P."/>
            <person name="Eisen J.A."/>
            <person name="Garrity G."/>
            <person name="Hugenholtz P."/>
            <person name="Kyrpides N.C."/>
        </authorList>
    </citation>
    <scope>NUCLEOTIDE SEQUENCE [LARGE SCALE GENOMIC DNA]</scope>
    <source>
        <strain evidence="3 4">VKM Ac-2541</strain>
    </source>
</reference>
<dbReference type="OrthoDB" id="3181909at2"/>
<dbReference type="EMBL" id="SLWR01000017">
    <property type="protein sequence ID" value="TCO40546.1"/>
    <property type="molecule type" value="Genomic_DNA"/>
</dbReference>
<dbReference type="InterPro" id="IPR013094">
    <property type="entry name" value="AB_hydrolase_3"/>
</dbReference>